<reference evidence="5" key="1">
    <citation type="submission" date="2021-03" db="EMBL/GenBank/DDBJ databases">
        <authorList>
            <person name="Tagirdzhanova G."/>
        </authorList>
    </citation>
    <scope>NUCLEOTIDE SEQUENCE</scope>
</reference>
<dbReference type="PANTHER" id="PTHR10039:SF15">
    <property type="entry name" value="NACHT DOMAIN-CONTAINING PROTEIN"/>
    <property type="match status" value="1"/>
</dbReference>
<keyword evidence="1" id="KW-0677">Repeat</keyword>
<dbReference type="InterPro" id="IPR027417">
    <property type="entry name" value="P-loop_NTPase"/>
</dbReference>
<accession>A0A8H3G0E0</accession>
<dbReference type="Gene3D" id="3.40.50.300">
    <property type="entry name" value="P-loop containing nucleotide triphosphate hydrolases"/>
    <property type="match status" value="1"/>
</dbReference>
<protein>
    <recommendedName>
        <fullName evidence="7">Ankyrin repeat protein</fullName>
    </recommendedName>
</protein>
<dbReference type="OrthoDB" id="195446at2759"/>
<name>A0A8H3G0E0_9LECA</name>
<dbReference type="SMART" id="SM00248">
    <property type="entry name" value="ANK"/>
    <property type="match status" value="8"/>
</dbReference>
<gene>
    <name evidence="5" type="ORF">IMSHALPRED_008294</name>
</gene>
<dbReference type="PANTHER" id="PTHR10039">
    <property type="entry name" value="AMELOGENIN"/>
    <property type="match status" value="1"/>
</dbReference>
<evidence type="ECO:0000259" key="3">
    <source>
        <dbReference type="Pfam" id="PF22939"/>
    </source>
</evidence>
<evidence type="ECO:0000259" key="4">
    <source>
        <dbReference type="Pfam" id="PF24883"/>
    </source>
</evidence>
<dbReference type="Pfam" id="PF00023">
    <property type="entry name" value="Ank"/>
    <property type="match status" value="1"/>
</dbReference>
<dbReference type="Gene3D" id="1.25.40.20">
    <property type="entry name" value="Ankyrin repeat-containing domain"/>
    <property type="match status" value="2"/>
</dbReference>
<dbReference type="Pfam" id="PF24883">
    <property type="entry name" value="NPHP3_N"/>
    <property type="match status" value="1"/>
</dbReference>
<evidence type="ECO:0000256" key="2">
    <source>
        <dbReference type="PROSITE-ProRule" id="PRU00023"/>
    </source>
</evidence>
<dbReference type="InterPro" id="IPR054471">
    <property type="entry name" value="GPIID_WHD"/>
</dbReference>
<feature type="repeat" description="ANK" evidence="2">
    <location>
        <begin position="878"/>
        <end position="901"/>
    </location>
</feature>
<dbReference type="PROSITE" id="PS50297">
    <property type="entry name" value="ANK_REP_REGION"/>
    <property type="match status" value="3"/>
</dbReference>
<comment type="caution">
    <text evidence="5">The sequence shown here is derived from an EMBL/GenBank/DDBJ whole genome shotgun (WGS) entry which is preliminary data.</text>
</comment>
<dbReference type="Proteomes" id="UP000664534">
    <property type="component" value="Unassembled WGS sequence"/>
</dbReference>
<dbReference type="InterPro" id="IPR036770">
    <property type="entry name" value="Ankyrin_rpt-contain_sf"/>
</dbReference>
<dbReference type="AlphaFoldDB" id="A0A8H3G0E0"/>
<evidence type="ECO:0000256" key="1">
    <source>
        <dbReference type="ARBA" id="ARBA00022737"/>
    </source>
</evidence>
<keyword evidence="6" id="KW-1185">Reference proteome</keyword>
<dbReference type="PROSITE" id="PS50088">
    <property type="entry name" value="ANK_REPEAT"/>
    <property type="match status" value="3"/>
</dbReference>
<feature type="repeat" description="ANK" evidence="2">
    <location>
        <begin position="771"/>
        <end position="794"/>
    </location>
</feature>
<feature type="repeat" description="ANK" evidence="2">
    <location>
        <begin position="703"/>
        <end position="726"/>
    </location>
</feature>
<evidence type="ECO:0000313" key="6">
    <source>
        <dbReference type="Proteomes" id="UP000664534"/>
    </source>
</evidence>
<dbReference type="Pfam" id="PF12796">
    <property type="entry name" value="Ank_2"/>
    <property type="match status" value="3"/>
</dbReference>
<dbReference type="SUPFAM" id="SSF48403">
    <property type="entry name" value="Ankyrin repeat"/>
    <property type="match status" value="1"/>
</dbReference>
<evidence type="ECO:0000313" key="5">
    <source>
        <dbReference type="EMBL" id="CAF9930846.1"/>
    </source>
</evidence>
<feature type="domain" description="Nephrocystin 3-like N-terminal" evidence="4">
    <location>
        <begin position="207"/>
        <end position="382"/>
    </location>
</feature>
<keyword evidence="2" id="KW-0040">ANK repeat</keyword>
<feature type="domain" description="GPI inositol-deacylase winged helix" evidence="3">
    <location>
        <begin position="497"/>
        <end position="571"/>
    </location>
</feature>
<sequence>MAEAFGVGAGIASVLGLTIQIAQVVTQFGLDWKAAPTEVKGFMNELQNLKTVLSETEANFLHDPNFKEAFQGRPSILLSELGPNAPSATETKLSIASCKEELKRVRDGLNKRDKGSRMGWERFKGPFLAKSTRDSVDKLRNCCQRFNNMVSMDALTLGVKTHKEMIEAIREQQQWHNDKQNQEILTWISNLSFDEKQTDILSKRHPGTGQWLLNQERFQIWRNGVRDEPSLLWCPGMPGAGKSVMTAIVIDHLQQFFAQENVSISYIYCDHKDRKTQTTVNLISSLVKQVILQQRDMPREVIDLYARCKNGQSSLSLEDHSQLLSSFSNHFRRSFILVDALDEHLISDDEDNAMQLTLLDTFLNLQHHGSSSGCYTLFFTSRIQSLIESHLAGFIRLDIRATDSDIESYLRSRIYDPTKFTFAQKVQDDANLGNEIVRRLVQKAQGMFLLPYLHLNRLGCQTSVRNLREELKTLPTKLNKTYEDAMARIQGQVQEHSSLALSALSWISTALRPLRTDELQHALAVRLGDQSLDEDGLVDEALIISVSAGMITLDAQSRTFRLVHFTVEEFFKGTHLKWFPDADRQIAEACLTYLSFDIFESGPCPPRDLKARLQENNFLDYAARNWGYHISRAKEHTIEDLTLDFLGNDRKVSCSSQVMLQSRYWLDSPSQVSGAHLAVHFGSTSIMTKILELGIVADSEDSNGHTPLSYAVAEGHETIVKLLVDRDDVAADSKDHIRRTPLSRAAARGYEKIVKLFVDRDDVVADSRDRFGRTPLSYAAAYGYEAVVKLLVDRDDVVADSRDKFGQTPLSYAAENGYKTVVKFFVDRNDVTADSRDRDGRTPLSLAVGGARFGVANEKVVEFLMNQDDVVADSRDNNGRTPLSFAAEAGHETVVKLLMSRDDVAVDSEDNSGNTPLSYATRYRHKTGRGKTVVKLLEEGLQNKEVE</sequence>
<proteinExistence type="predicted"/>
<dbReference type="InterPro" id="IPR056884">
    <property type="entry name" value="NPHP3-like_N"/>
</dbReference>
<dbReference type="SUPFAM" id="SSF52540">
    <property type="entry name" value="P-loop containing nucleoside triphosphate hydrolases"/>
    <property type="match status" value="1"/>
</dbReference>
<dbReference type="InterPro" id="IPR002110">
    <property type="entry name" value="Ankyrin_rpt"/>
</dbReference>
<dbReference type="EMBL" id="CAJPDT010000059">
    <property type="protein sequence ID" value="CAF9930846.1"/>
    <property type="molecule type" value="Genomic_DNA"/>
</dbReference>
<evidence type="ECO:0008006" key="7">
    <source>
        <dbReference type="Google" id="ProtNLM"/>
    </source>
</evidence>
<organism evidence="5 6">
    <name type="scientific">Imshaugia aleurites</name>
    <dbReference type="NCBI Taxonomy" id="172621"/>
    <lineage>
        <taxon>Eukaryota</taxon>
        <taxon>Fungi</taxon>
        <taxon>Dikarya</taxon>
        <taxon>Ascomycota</taxon>
        <taxon>Pezizomycotina</taxon>
        <taxon>Lecanoromycetes</taxon>
        <taxon>OSLEUM clade</taxon>
        <taxon>Lecanoromycetidae</taxon>
        <taxon>Lecanorales</taxon>
        <taxon>Lecanorineae</taxon>
        <taxon>Parmeliaceae</taxon>
        <taxon>Imshaugia</taxon>
    </lineage>
</organism>
<dbReference type="Pfam" id="PF22939">
    <property type="entry name" value="WHD_GPIID"/>
    <property type="match status" value="1"/>
</dbReference>